<dbReference type="RefSeq" id="WP_219926909.1">
    <property type="nucleotide sequence ID" value="NZ_PVTJ01000009.1"/>
</dbReference>
<comment type="caution">
    <text evidence="1">The sequence shown here is derived from an EMBL/GenBank/DDBJ whole genome shotgun (WGS) entry which is preliminary data.</text>
</comment>
<dbReference type="EMBL" id="PVTJ01000009">
    <property type="protein sequence ID" value="PRY56494.1"/>
    <property type="molecule type" value="Genomic_DNA"/>
</dbReference>
<reference evidence="1 2" key="1">
    <citation type="submission" date="2018-03" db="EMBL/GenBank/DDBJ databases">
        <title>Genomic Encyclopedia of Type Strains, Phase III (KMG-III): the genomes of soil and plant-associated and newly described type strains.</title>
        <authorList>
            <person name="Whitman W."/>
        </authorList>
    </citation>
    <scope>NUCLEOTIDE SEQUENCE [LARGE SCALE GENOMIC DNA]</scope>
    <source>
        <strain evidence="1 2">CGMCC 4.7067</strain>
    </source>
</reference>
<accession>A0A2T0UF47</accession>
<sequence>MEEEGPLLREVYPDLVAELERLLEDEGERSLSILAHDLRIVAECGCGEPHCQSIRTAPHPPGEPYGPGHRNVLLDPDEGMLVLDVLNERIVYVEILFRPPMARRDVTRPQ</sequence>
<dbReference type="Proteomes" id="UP000238176">
    <property type="component" value="Unassembled WGS sequence"/>
</dbReference>
<organism evidence="1 2">
    <name type="scientific">Glycomyces artemisiae</name>
    <dbReference type="NCBI Taxonomy" id="1076443"/>
    <lineage>
        <taxon>Bacteria</taxon>
        <taxon>Bacillati</taxon>
        <taxon>Actinomycetota</taxon>
        <taxon>Actinomycetes</taxon>
        <taxon>Glycomycetales</taxon>
        <taxon>Glycomycetaceae</taxon>
        <taxon>Glycomyces</taxon>
    </lineage>
</organism>
<dbReference type="AlphaFoldDB" id="A0A2T0UF47"/>
<evidence type="ECO:0000313" key="1">
    <source>
        <dbReference type="EMBL" id="PRY56494.1"/>
    </source>
</evidence>
<evidence type="ECO:0000313" key="2">
    <source>
        <dbReference type="Proteomes" id="UP000238176"/>
    </source>
</evidence>
<gene>
    <name evidence="1" type="ORF">B0I28_109143</name>
</gene>
<name>A0A2T0UF47_9ACTN</name>
<keyword evidence="2" id="KW-1185">Reference proteome</keyword>
<protein>
    <submittedName>
        <fullName evidence="1">Uncharacterized protein</fullName>
    </submittedName>
</protein>
<proteinExistence type="predicted"/>